<proteinExistence type="predicted"/>
<sequence length="312" mass="36864">MSNVINIKYLAVINMMHPHYKSEYFRVFGKKQNFSTFVSYCHAYAKYLLVQSSFDAYEIFIDAYNGVVVQDEEYKLHQENQKEILFGRNYKNLLICDERIQIEKENFRFEKDLENMIFKDFIDYYGDEKSIKRQEYLGFGRSDISINGQFALELKIGKSKRKDVYQTFEYSFDKNIKRVCLIAKEISDDVLKIAEKLNVDCYNYSFVREEETDSYPMGVYFEKVTRSNSNLFDEYLEDVGGVTLFSFYDPLFDFNKEMKKSLEIIESVTSLTSDLNEKRIEKLLVILEENGIDTSKGFLHAANEYLKKVSNE</sequence>
<accession>A0ABY8KR66</accession>
<dbReference type="Proteomes" id="UP001244564">
    <property type="component" value="Chromosome"/>
</dbReference>
<dbReference type="EMBL" id="CP122283">
    <property type="protein sequence ID" value="WGF40291.1"/>
    <property type="molecule type" value="Genomic_DNA"/>
</dbReference>
<gene>
    <name evidence="1" type="ORF">QBO96_08465</name>
</gene>
<evidence type="ECO:0000313" key="2">
    <source>
        <dbReference type="Proteomes" id="UP001244564"/>
    </source>
</evidence>
<dbReference type="InterPro" id="IPR011856">
    <property type="entry name" value="tRNA_endonuc-like_dom_sf"/>
</dbReference>
<keyword evidence="2" id="KW-1185">Reference proteome</keyword>
<reference evidence="1 2" key="1">
    <citation type="submission" date="2023-04" db="EMBL/GenBank/DDBJ databases">
        <title>Genomic of Lysinibacillus capsici TSBLM.</title>
        <authorList>
            <person name="Hu X.S."/>
            <person name="Yu C.H."/>
        </authorList>
    </citation>
    <scope>NUCLEOTIDE SEQUENCE [LARGE SCALE GENOMIC DNA]</scope>
    <source>
        <strain evidence="1 2">TSBLM</strain>
    </source>
</reference>
<organism evidence="1 2">
    <name type="scientific">Lysinibacillus capsici</name>
    <dbReference type="NCBI Taxonomy" id="2115968"/>
    <lineage>
        <taxon>Bacteria</taxon>
        <taxon>Bacillati</taxon>
        <taxon>Bacillota</taxon>
        <taxon>Bacilli</taxon>
        <taxon>Bacillales</taxon>
        <taxon>Bacillaceae</taxon>
        <taxon>Lysinibacillus</taxon>
    </lineage>
</organism>
<evidence type="ECO:0000313" key="1">
    <source>
        <dbReference type="EMBL" id="WGF40291.1"/>
    </source>
</evidence>
<dbReference type="RefSeq" id="WP_279495710.1">
    <property type="nucleotide sequence ID" value="NZ_CP122283.1"/>
</dbReference>
<name>A0ABY8KR66_9BACI</name>
<protein>
    <submittedName>
        <fullName evidence="1">Uncharacterized protein</fullName>
    </submittedName>
</protein>
<dbReference type="Gene3D" id="3.40.1350.10">
    <property type="match status" value="1"/>
</dbReference>